<keyword evidence="5" id="KW-0349">Heme</keyword>
<evidence type="ECO:0000313" key="8">
    <source>
        <dbReference type="Proteomes" id="UP000616769"/>
    </source>
</evidence>
<dbReference type="AlphaFoldDB" id="A0A132A2D3"/>
<dbReference type="Proteomes" id="UP000616769">
    <property type="component" value="Unassembled WGS sequence"/>
</dbReference>
<evidence type="ECO:0000256" key="1">
    <source>
        <dbReference type="ARBA" id="ARBA00004613"/>
    </source>
</evidence>
<feature type="region of interest" description="Disordered" evidence="6">
    <location>
        <begin position="264"/>
        <end position="285"/>
    </location>
</feature>
<dbReference type="GO" id="GO:0006979">
    <property type="term" value="P:response to oxidative stress"/>
    <property type="evidence" value="ECO:0007669"/>
    <property type="project" value="InterPro"/>
</dbReference>
<dbReference type="PANTHER" id="PTHR11475">
    <property type="entry name" value="OXIDASE/PEROXIDASE"/>
    <property type="match status" value="1"/>
</dbReference>
<protein>
    <submittedName>
        <fullName evidence="7">Heme peroxidase-like protein</fullName>
    </submittedName>
</protein>
<feature type="non-terminal residue" evidence="7">
    <location>
        <position position="650"/>
    </location>
</feature>
<evidence type="ECO:0000256" key="4">
    <source>
        <dbReference type="ARBA" id="ARBA00022729"/>
    </source>
</evidence>
<keyword evidence="5" id="KW-0479">Metal-binding</keyword>
<name>A0A132A2D3_SARSC</name>
<dbReference type="InterPro" id="IPR019791">
    <property type="entry name" value="Haem_peroxidase_animal"/>
</dbReference>
<dbReference type="GO" id="GO:0005576">
    <property type="term" value="C:extracellular region"/>
    <property type="evidence" value="ECO:0007669"/>
    <property type="project" value="UniProtKB-SubCell"/>
</dbReference>
<feature type="binding site" description="axial binding residue" evidence="5">
    <location>
        <position position="407"/>
    </location>
    <ligand>
        <name>heme b</name>
        <dbReference type="ChEBI" id="CHEBI:60344"/>
    </ligand>
    <ligandPart>
        <name>Fe</name>
        <dbReference type="ChEBI" id="CHEBI:18248"/>
    </ligandPart>
</feature>
<dbReference type="InterPro" id="IPR037120">
    <property type="entry name" value="Haem_peroxidase_sf_animal"/>
</dbReference>
<evidence type="ECO:0000313" key="7">
    <source>
        <dbReference type="EMBL" id="KPM04775.1"/>
    </source>
</evidence>
<sequence>MEWYSKTIQKDAEKTKRREPYIPAGVLQAKIFEYVSGYLKQSNCLKKLDVIMLLPKIKIKKHLEKYSMNACSMVEKIVCEPKARYRSIDGSCNNLRQKTWGKSFTCHRRFLPPAYGDGVQQPRLADDGGQLPNAREISSILLPDVDILDPKLTSMTMAFGQFVIHDIARTLPTAGDIRCCPTKTAVHPECLGINIERSDDVLFRHFNQTCINFVRTIVCNPCSLGPREQLNQATHTFDLSQLYGLRLNDSRSFRTLRGGKLRSSLTSTYPKEELPPKMQRDDPGCNVRPVPPRFRCFETADGIRTSQHPALQSLHTAFHRRHNQHAEQLAKINPHWNDEKLYQESRHILIGEYTAMIYGQYLEAVFGKKMMKHFQLGLLDEGYTIYNPKLNPSTNQEFIVAAGRFGHSQINDRFRVQFTEKKQSYSYDLRDNFFETTIVSLGHSGGILKGLVIENTHASDPFFVDDVKNQLYHLRRERFGRDLPAFNIQRGREHGVPGYVFYLDFCFGYKVNDWNDLAMFISRKNINKLRRFYKHWSDIDIFVGGVFERLLDGAAFGPTFGCINGIQFYNFKYGDRFYFEHGHQSGSFTPAQLDNIRRVSSLSSLICKTHSEIDHMPENPFIEPTPYRNAMIPFPISPTIYGKIDIMILN</sequence>
<dbReference type="PROSITE" id="PS50292">
    <property type="entry name" value="PEROXIDASE_3"/>
    <property type="match status" value="1"/>
</dbReference>
<evidence type="ECO:0000256" key="5">
    <source>
        <dbReference type="PIRSR" id="PIRSR619791-2"/>
    </source>
</evidence>
<dbReference type="EMBL" id="JXLN01009952">
    <property type="protein sequence ID" value="KPM04775.1"/>
    <property type="molecule type" value="Genomic_DNA"/>
</dbReference>
<dbReference type="GO" id="GO:0004601">
    <property type="term" value="F:peroxidase activity"/>
    <property type="evidence" value="ECO:0007669"/>
    <property type="project" value="UniProtKB-KW"/>
</dbReference>
<dbReference type="InterPro" id="IPR010255">
    <property type="entry name" value="Haem_peroxidase_sf"/>
</dbReference>
<dbReference type="OrthoDB" id="6479949at2759"/>
<evidence type="ECO:0000256" key="6">
    <source>
        <dbReference type="SAM" id="MobiDB-lite"/>
    </source>
</evidence>
<dbReference type="FunFam" id="1.10.640.10:FF:000003">
    <property type="entry name" value="chorion peroxidase"/>
    <property type="match status" value="1"/>
</dbReference>
<dbReference type="Pfam" id="PF03098">
    <property type="entry name" value="An_peroxidase"/>
    <property type="match status" value="1"/>
</dbReference>
<dbReference type="GO" id="GO:0020037">
    <property type="term" value="F:heme binding"/>
    <property type="evidence" value="ECO:0007669"/>
    <property type="project" value="InterPro"/>
</dbReference>
<dbReference type="PANTHER" id="PTHR11475:SF143">
    <property type="entry name" value="PUTATIVE-RELATED"/>
    <property type="match status" value="1"/>
</dbReference>
<accession>A0A132A2D3</accession>
<dbReference type="VEuPathDB" id="VectorBase:SSCA001272"/>
<keyword evidence="3 7" id="KW-0575">Peroxidase</keyword>
<dbReference type="Gene3D" id="1.10.640.10">
    <property type="entry name" value="Haem peroxidase domain superfamily, animal type"/>
    <property type="match status" value="1"/>
</dbReference>
<keyword evidence="5" id="KW-0408">Iron</keyword>
<dbReference type="SUPFAM" id="SSF48113">
    <property type="entry name" value="Heme-dependent peroxidases"/>
    <property type="match status" value="1"/>
</dbReference>
<comment type="subcellular location">
    <subcellularLocation>
        <location evidence="1">Secreted</location>
    </subcellularLocation>
</comment>
<evidence type="ECO:0000256" key="2">
    <source>
        <dbReference type="ARBA" id="ARBA00022525"/>
    </source>
</evidence>
<keyword evidence="4" id="KW-0732">Signal</keyword>
<reference evidence="7 8" key="1">
    <citation type="journal article" date="2015" name="Parasit. Vectors">
        <title>Draft genome of the scabies mite.</title>
        <authorList>
            <person name="Rider S.D.Jr."/>
            <person name="Morgan M.S."/>
            <person name="Arlian L.G."/>
        </authorList>
    </citation>
    <scope>NUCLEOTIDE SEQUENCE [LARGE SCALE GENOMIC DNA]</scope>
    <source>
        <strain evidence="7">Arlian Lab</strain>
    </source>
</reference>
<proteinExistence type="predicted"/>
<keyword evidence="2" id="KW-0964">Secreted</keyword>
<gene>
    <name evidence="7" type="ORF">QR98_0032290</name>
</gene>
<dbReference type="GO" id="GO:0046872">
    <property type="term" value="F:metal ion binding"/>
    <property type="evidence" value="ECO:0007669"/>
    <property type="project" value="UniProtKB-KW"/>
</dbReference>
<comment type="caution">
    <text evidence="7">The sequence shown here is derived from an EMBL/GenBank/DDBJ whole genome shotgun (WGS) entry which is preliminary data.</text>
</comment>
<organism evidence="7 8">
    <name type="scientific">Sarcoptes scabiei</name>
    <name type="common">Itch mite</name>
    <name type="synonym">Acarus scabiei</name>
    <dbReference type="NCBI Taxonomy" id="52283"/>
    <lineage>
        <taxon>Eukaryota</taxon>
        <taxon>Metazoa</taxon>
        <taxon>Ecdysozoa</taxon>
        <taxon>Arthropoda</taxon>
        <taxon>Chelicerata</taxon>
        <taxon>Arachnida</taxon>
        <taxon>Acari</taxon>
        <taxon>Acariformes</taxon>
        <taxon>Sarcoptiformes</taxon>
        <taxon>Astigmata</taxon>
        <taxon>Psoroptidia</taxon>
        <taxon>Sarcoptoidea</taxon>
        <taxon>Sarcoptidae</taxon>
        <taxon>Sarcoptinae</taxon>
        <taxon>Sarcoptes</taxon>
    </lineage>
</organism>
<dbReference type="PRINTS" id="PR00457">
    <property type="entry name" value="ANPEROXIDASE"/>
</dbReference>
<feature type="compositionally biased region" description="Basic and acidic residues" evidence="6">
    <location>
        <begin position="270"/>
        <end position="283"/>
    </location>
</feature>
<evidence type="ECO:0000256" key="3">
    <source>
        <dbReference type="ARBA" id="ARBA00022559"/>
    </source>
</evidence>
<keyword evidence="3 7" id="KW-0560">Oxidoreductase</keyword>